<accession>A0ABM1K3M2</accession>
<sequence>MRFLLPGKIYFLTLLFLFYLRVALGESGFVGVEQGKAENGVNQSVPSENSTKASPTISAAALGKSGSVSLEQGQVVNGVNRSVPHENSTKASSTVSGADSSKTPQPVLVIQTPTAVKVMEGSTQRMECCILQFNSPIWYILWFKNGTESALTNSSRMSIITREKERCSHLILSKTEIADSGIYRCILHDHGGNRFPSNGTQLTIDDLANSNREPNKQPGTSLGTIGAGAGAGVAILLLVVAGVIIWKRRSKVSRSELETSPAKEIGLHPPLVSQPSEVAYADLHFNKREVRPDAEVIYAEVRTPQKRQACQDAKQMRPTGNQRR</sequence>
<feature type="region of interest" description="Disordered" evidence="1">
    <location>
        <begin position="302"/>
        <end position="324"/>
    </location>
</feature>
<feature type="region of interest" description="Disordered" evidence="1">
    <location>
        <begin position="79"/>
        <end position="104"/>
    </location>
</feature>
<evidence type="ECO:0000256" key="3">
    <source>
        <dbReference type="SAM" id="SignalP"/>
    </source>
</evidence>
<dbReference type="SMART" id="SM00409">
    <property type="entry name" value="IG"/>
    <property type="match status" value="1"/>
</dbReference>
<dbReference type="Gene3D" id="2.60.40.10">
    <property type="entry name" value="Immunoglobulins"/>
    <property type="match status" value="1"/>
</dbReference>
<organism evidence="5 6">
    <name type="scientific">Gekko japonicus</name>
    <name type="common">Schlegel's Japanese gecko</name>
    <dbReference type="NCBI Taxonomy" id="146911"/>
    <lineage>
        <taxon>Eukaryota</taxon>
        <taxon>Metazoa</taxon>
        <taxon>Chordata</taxon>
        <taxon>Craniata</taxon>
        <taxon>Vertebrata</taxon>
        <taxon>Euteleostomi</taxon>
        <taxon>Lepidosauria</taxon>
        <taxon>Squamata</taxon>
        <taxon>Bifurcata</taxon>
        <taxon>Gekkota</taxon>
        <taxon>Gekkonidae</taxon>
        <taxon>Gekkoninae</taxon>
        <taxon>Gekko</taxon>
    </lineage>
</organism>
<keyword evidence="2" id="KW-0472">Membrane</keyword>
<dbReference type="RefSeq" id="XP_015268309.1">
    <property type="nucleotide sequence ID" value="XM_015412823.1"/>
</dbReference>
<dbReference type="Proteomes" id="UP000694871">
    <property type="component" value="Unplaced"/>
</dbReference>
<evidence type="ECO:0000256" key="1">
    <source>
        <dbReference type="SAM" id="MobiDB-lite"/>
    </source>
</evidence>
<evidence type="ECO:0000313" key="6">
    <source>
        <dbReference type="RefSeq" id="XP_015268309.1"/>
    </source>
</evidence>
<dbReference type="InterPro" id="IPR003599">
    <property type="entry name" value="Ig_sub"/>
</dbReference>
<dbReference type="Pfam" id="PF07679">
    <property type="entry name" value="I-set"/>
    <property type="match status" value="1"/>
</dbReference>
<feature type="transmembrane region" description="Helical" evidence="2">
    <location>
        <begin position="222"/>
        <end position="246"/>
    </location>
</feature>
<dbReference type="InterPro" id="IPR013098">
    <property type="entry name" value="Ig_I-set"/>
</dbReference>
<keyword evidence="2" id="KW-1133">Transmembrane helix</keyword>
<protein>
    <submittedName>
        <fullName evidence="6">Uncharacterized protein LOC107111792</fullName>
    </submittedName>
</protein>
<reference evidence="6" key="1">
    <citation type="submission" date="2025-08" db="UniProtKB">
        <authorList>
            <consortium name="RefSeq"/>
        </authorList>
    </citation>
    <scope>IDENTIFICATION</scope>
</reference>
<evidence type="ECO:0000256" key="2">
    <source>
        <dbReference type="SAM" id="Phobius"/>
    </source>
</evidence>
<dbReference type="PROSITE" id="PS50835">
    <property type="entry name" value="IG_LIKE"/>
    <property type="match status" value="1"/>
</dbReference>
<dbReference type="GeneID" id="107111792"/>
<dbReference type="InterPro" id="IPR036179">
    <property type="entry name" value="Ig-like_dom_sf"/>
</dbReference>
<feature type="domain" description="Ig-like" evidence="4">
    <location>
        <begin position="106"/>
        <end position="203"/>
    </location>
</feature>
<feature type="signal peptide" evidence="3">
    <location>
        <begin position="1"/>
        <end position="25"/>
    </location>
</feature>
<gene>
    <name evidence="6" type="primary">LOC107111792</name>
</gene>
<dbReference type="SUPFAM" id="SSF48726">
    <property type="entry name" value="Immunoglobulin"/>
    <property type="match status" value="1"/>
</dbReference>
<name>A0ABM1K3M2_GEKJA</name>
<dbReference type="InterPro" id="IPR013783">
    <property type="entry name" value="Ig-like_fold"/>
</dbReference>
<evidence type="ECO:0000313" key="5">
    <source>
        <dbReference type="Proteomes" id="UP000694871"/>
    </source>
</evidence>
<keyword evidence="2" id="KW-0812">Transmembrane</keyword>
<keyword evidence="5" id="KW-1185">Reference proteome</keyword>
<keyword evidence="3" id="KW-0732">Signal</keyword>
<evidence type="ECO:0000259" key="4">
    <source>
        <dbReference type="PROSITE" id="PS50835"/>
    </source>
</evidence>
<feature type="compositionally biased region" description="Polar residues" evidence="1">
    <location>
        <begin position="89"/>
        <end position="104"/>
    </location>
</feature>
<dbReference type="InterPro" id="IPR007110">
    <property type="entry name" value="Ig-like_dom"/>
</dbReference>
<feature type="chain" id="PRO_5046611508" evidence="3">
    <location>
        <begin position="26"/>
        <end position="324"/>
    </location>
</feature>
<proteinExistence type="predicted"/>